<accession>A0ABZ2CED0</accession>
<gene>
    <name evidence="2" type="ORF">R4Z09_03495</name>
</gene>
<feature type="transmembrane region" description="Helical" evidence="1">
    <location>
        <begin position="67"/>
        <end position="92"/>
    </location>
</feature>
<keyword evidence="1" id="KW-0812">Transmembrane</keyword>
<evidence type="ECO:0000313" key="3">
    <source>
        <dbReference type="Proteomes" id="UP001357223"/>
    </source>
</evidence>
<protein>
    <submittedName>
        <fullName evidence="2">Uncharacterized protein</fullName>
    </submittedName>
</protein>
<sequence length="193" mass="21038">MHVSNVIRWLGMLAVIGGVFRLSMTPLELVWGVDSTIALIIGGVTGSVFIIIGTAGIYLYQAGKAGILGFIGFLITTVGNILVCTMVMISLFVNTALKDPQILEQELPGPVVPIRLIMIITLNLGYILFGIATLRAKMLPRWGGALMILLVLMTFIPYTDYLFAVVWGLFHIGLGWAVWSRSKGSENKVKLTQ</sequence>
<name>A0ABZ2CED0_9BACI</name>
<reference evidence="2 3" key="1">
    <citation type="submission" date="2023-10" db="EMBL/GenBank/DDBJ databases">
        <title>Niallia locisalis sp.nov. isolated from a salt pond sample.</title>
        <authorList>
            <person name="Li X.-J."/>
            <person name="Dong L."/>
        </authorList>
    </citation>
    <scope>NUCLEOTIDE SEQUENCE [LARGE SCALE GENOMIC DNA]</scope>
    <source>
        <strain evidence="2 3">DSM 29761</strain>
    </source>
</reference>
<keyword evidence="1" id="KW-1133">Transmembrane helix</keyword>
<dbReference type="EMBL" id="CP137640">
    <property type="protein sequence ID" value="WVX82095.1"/>
    <property type="molecule type" value="Genomic_DNA"/>
</dbReference>
<feature type="transmembrane region" description="Helical" evidence="1">
    <location>
        <begin position="7"/>
        <end position="24"/>
    </location>
</feature>
<feature type="transmembrane region" description="Helical" evidence="1">
    <location>
        <begin position="112"/>
        <end position="132"/>
    </location>
</feature>
<feature type="transmembrane region" description="Helical" evidence="1">
    <location>
        <begin position="162"/>
        <end position="179"/>
    </location>
</feature>
<evidence type="ECO:0000313" key="2">
    <source>
        <dbReference type="EMBL" id="WVX82095.1"/>
    </source>
</evidence>
<feature type="transmembrane region" description="Helical" evidence="1">
    <location>
        <begin position="139"/>
        <end position="156"/>
    </location>
</feature>
<dbReference type="Proteomes" id="UP001357223">
    <property type="component" value="Chromosome"/>
</dbReference>
<organism evidence="2 3">
    <name type="scientific">Niallia oryzisoli</name>
    <dbReference type="NCBI Taxonomy" id="1737571"/>
    <lineage>
        <taxon>Bacteria</taxon>
        <taxon>Bacillati</taxon>
        <taxon>Bacillota</taxon>
        <taxon>Bacilli</taxon>
        <taxon>Bacillales</taxon>
        <taxon>Bacillaceae</taxon>
        <taxon>Niallia</taxon>
    </lineage>
</organism>
<evidence type="ECO:0000256" key="1">
    <source>
        <dbReference type="SAM" id="Phobius"/>
    </source>
</evidence>
<feature type="transmembrane region" description="Helical" evidence="1">
    <location>
        <begin position="36"/>
        <end position="60"/>
    </location>
</feature>
<dbReference type="RefSeq" id="WP_338450999.1">
    <property type="nucleotide sequence ID" value="NZ_CP137640.1"/>
</dbReference>
<proteinExistence type="predicted"/>
<keyword evidence="1" id="KW-0472">Membrane</keyword>
<keyword evidence="3" id="KW-1185">Reference proteome</keyword>